<name>A0A1M4XY67_9BACT</name>
<dbReference type="InterPro" id="IPR005835">
    <property type="entry name" value="NTP_transferase_dom"/>
</dbReference>
<evidence type="ECO:0000259" key="3">
    <source>
        <dbReference type="Pfam" id="PF00483"/>
    </source>
</evidence>
<sequence>MKAMVFAAGLGTRLREETQNKPKALVKVGQKSLLQLAIEKLKNEGFSEVVVNVHHFSELVIQFLKSHDFGIPVCISDESEKLLNTGGGLKKAASLLDGTEPVLIYNVDVLSNLDLQLPLEQHLHSGALATLVVRNRQTQRYFKFNREQRLVGWLNKKLGEKKIVLPDDFEDATEMAFSGIHIVSPEIFKMMPAEDRFSITDFYLDLAKENLIKGYFDQSDLWMDVGKPEELATARELFGSAKA</sequence>
<dbReference type="RefSeq" id="WP_073000183.1">
    <property type="nucleotide sequence ID" value="NZ_FQUM01000003.1"/>
</dbReference>
<dbReference type="OrthoDB" id="9813880at2"/>
<dbReference type="InterPro" id="IPR029044">
    <property type="entry name" value="Nucleotide-diphossugar_trans"/>
</dbReference>
<proteinExistence type="predicted"/>
<dbReference type="AlphaFoldDB" id="A0A1M4XY67"/>
<organism evidence="4 5">
    <name type="scientific">Mariniphaga anaerophila</name>
    <dbReference type="NCBI Taxonomy" id="1484053"/>
    <lineage>
        <taxon>Bacteria</taxon>
        <taxon>Pseudomonadati</taxon>
        <taxon>Bacteroidota</taxon>
        <taxon>Bacteroidia</taxon>
        <taxon>Marinilabiliales</taxon>
        <taxon>Prolixibacteraceae</taxon>
        <taxon>Mariniphaga</taxon>
    </lineage>
</organism>
<evidence type="ECO:0000313" key="4">
    <source>
        <dbReference type="EMBL" id="SHE98507.1"/>
    </source>
</evidence>
<dbReference type="SUPFAM" id="SSF53448">
    <property type="entry name" value="Nucleotide-diphospho-sugar transferases"/>
    <property type="match status" value="1"/>
</dbReference>
<accession>A0A1M4XY67</accession>
<dbReference type="EMBL" id="FQUM01000003">
    <property type="protein sequence ID" value="SHE98507.1"/>
    <property type="molecule type" value="Genomic_DNA"/>
</dbReference>
<feature type="domain" description="Nucleotidyl transferase" evidence="3">
    <location>
        <begin position="2"/>
        <end position="235"/>
    </location>
</feature>
<keyword evidence="1 4" id="KW-0808">Transferase</keyword>
<dbReference type="PANTHER" id="PTHR43584:SF8">
    <property type="entry name" value="N-ACETYLMURAMATE ALPHA-1-PHOSPHATE URIDYLYLTRANSFERASE"/>
    <property type="match status" value="1"/>
</dbReference>
<evidence type="ECO:0000256" key="1">
    <source>
        <dbReference type="ARBA" id="ARBA00022679"/>
    </source>
</evidence>
<dbReference type="Pfam" id="PF00483">
    <property type="entry name" value="NTP_transferase"/>
    <property type="match status" value="1"/>
</dbReference>
<reference evidence="4 5" key="1">
    <citation type="submission" date="2016-11" db="EMBL/GenBank/DDBJ databases">
        <authorList>
            <person name="Jaros S."/>
            <person name="Januszkiewicz K."/>
            <person name="Wedrychowicz H."/>
        </authorList>
    </citation>
    <scope>NUCLEOTIDE SEQUENCE [LARGE SCALE GENOMIC DNA]</scope>
    <source>
        <strain evidence="4 5">DSM 26910</strain>
    </source>
</reference>
<dbReference type="PANTHER" id="PTHR43584">
    <property type="entry name" value="NUCLEOTIDYL TRANSFERASE"/>
    <property type="match status" value="1"/>
</dbReference>
<dbReference type="GO" id="GO:0016779">
    <property type="term" value="F:nucleotidyltransferase activity"/>
    <property type="evidence" value="ECO:0007669"/>
    <property type="project" value="UniProtKB-KW"/>
</dbReference>
<gene>
    <name evidence="4" type="ORF">SAMN05444274_103167</name>
</gene>
<dbReference type="Proteomes" id="UP000184164">
    <property type="component" value="Unassembled WGS sequence"/>
</dbReference>
<dbReference type="InterPro" id="IPR050065">
    <property type="entry name" value="GlmU-like"/>
</dbReference>
<keyword evidence="2" id="KW-0548">Nucleotidyltransferase</keyword>
<dbReference type="Gene3D" id="3.90.550.10">
    <property type="entry name" value="Spore Coat Polysaccharide Biosynthesis Protein SpsA, Chain A"/>
    <property type="match status" value="1"/>
</dbReference>
<keyword evidence="5" id="KW-1185">Reference proteome</keyword>
<evidence type="ECO:0000256" key="2">
    <source>
        <dbReference type="ARBA" id="ARBA00022695"/>
    </source>
</evidence>
<dbReference type="CDD" id="cd06422">
    <property type="entry name" value="NTP_transferase_like_1"/>
    <property type="match status" value="1"/>
</dbReference>
<protein>
    <submittedName>
        <fullName evidence="4">Nucleotidyl transferase</fullName>
    </submittedName>
</protein>
<dbReference type="STRING" id="1484053.SAMN05444274_103167"/>
<evidence type="ECO:0000313" key="5">
    <source>
        <dbReference type="Proteomes" id="UP000184164"/>
    </source>
</evidence>